<accession>A0A413E266</accession>
<protein>
    <submittedName>
        <fullName evidence="1">Uncharacterized protein</fullName>
    </submittedName>
</protein>
<evidence type="ECO:0000313" key="2">
    <source>
        <dbReference type="Proteomes" id="UP000284777"/>
    </source>
</evidence>
<sequence length="572" mass="65525">MMKNKFLYIVLVITSIISSCKEDDFEPLNDVAECTWHMSTEAENISPIQLNLKEYISIMDLSQGNLSHEWTVSDDGTKFLSGKMQWGQKEYDNLVDESIPHVNNEKTIHVYFTKAGDHTIRLRNTFSKQVVYPYSEWSAELQTYVKKYTYARKEGDVYVMDTTFHVRVYDPNLVPAIRMYSDPECTQEIKMGQIGGTEEAPEYETYELEYGKSLYVKDDSYGLPNYWKLVCYAAGFEQEFTDFPDVYELKLKKFSDKPLNLNLTVERKSDPNNKYQPTAMAKSVVVPLNIKVVPTQDPVSYKIRQIDQWNIAIDLENSEFGYKPIDVSALTLNYRNNYNGNNNSGTIAINKAEVNNTHRYELKLTLGEKIYNTDDLILTGTLRKALYGDADLTISSSEPNVVTTYASFLDDGFEYPSTYEDWKVVKADVLPAQYQPSSVVDNPLQNAVNSSAKCLRVDAVEFSRALISKPFKGGKGTYTIKYKYYVPGEVRSGLTAWFVPSDKPGQQDPSWLETPTNKLPWETLQSGIWKEVTGIITSKAEMESVILSLRFNYFFGEIYFDDIFFGYIEVRP</sequence>
<gene>
    <name evidence="1" type="ORF">DWV41_08905</name>
</gene>
<name>A0A413E266_BACSE</name>
<evidence type="ECO:0000313" key="1">
    <source>
        <dbReference type="EMBL" id="RGW97072.1"/>
    </source>
</evidence>
<dbReference type="EMBL" id="QSBD01000011">
    <property type="protein sequence ID" value="RGW97072.1"/>
    <property type="molecule type" value="Genomic_DNA"/>
</dbReference>
<dbReference type="Gene3D" id="2.60.120.260">
    <property type="entry name" value="Galactose-binding domain-like"/>
    <property type="match status" value="1"/>
</dbReference>
<dbReference type="RefSeq" id="WP_117902191.1">
    <property type="nucleotide sequence ID" value="NZ_QSBD01000011.1"/>
</dbReference>
<dbReference type="PROSITE" id="PS51257">
    <property type="entry name" value="PROKAR_LIPOPROTEIN"/>
    <property type="match status" value="1"/>
</dbReference>
<organism evidence="1 2">
    <name type="scientific">Bacteroides stercoris</name>
    <dbReference type="NCBI Taxonomy" id="46506"/>
    <lineage>
        <taxon>Bacteria</taxon>
        <taxon>Pseudomonadati</taxon>
        <taxon>Bacteroidota</taxon>
        <taxon>Bacteroidia</taxon>
        <taxon>Bacteroidales</taxon>
        <taxon>Bacteroidaceae</taxon>
        <taxon>Bacteroides</taxon>
    </lineage>
</organism>
<reference evidence="1 2" key="1">
    <citation type="submission" date="2018-08" db="EMBL/GenBank/DDBJ databases">
        <title>A genome reference for cultivated species of the human gut microbiota.</title>
        <authorList>
            <person name="Zou Y."/>
            <person name="Xue W."/>
            <person name="Luo G."/>
        </authorList>
    </citation>
    <scope>NUCLEOTIDE SEQUENCE [LARGE SCALE GENOMIC DNA]</scope>
    <source>
        <strain evidence="1 2">AF05-4</strain>
    </source>
</reference>
<proteinExistence type="predicted"/>
<comment type="caution">
    <text evidence="1">The sequence shown here is derived from an EMBL/GenBank/DDBJ whole genome shotgun (WGS) entry which is preliminary data.</text>
</comment>
<dbReference type="AlphaFoldDB" id="A0A413E266"/>
<dbReference type="Proteomes" id="UP000284777">
    <property type="component" value="Unassembled WGS sequence"/>
</dbReference>